<feature type="region of interest" description="Disordered" evidence="1">
    <location>
        <begin position="175"/>
        <end position="218"/>
    </location>
</feature>
<evidence type="ECO:0000256" key="1">
    <source>
        <dbReference type="SAM" id="MobiDB-lite"/>
    </source>
</evidence>
<evidence type="ECO:0000313" key="2">
    <source>
        <dbReference type="EMBL" id="CAB5219859.1"/>
    </source>
</evidence>
<gene>
    <name evidence="2" type="ORF">UFOVP237_16</name>
</gene>
<reference evidence="2" key="1">
    <citation type="submission" date="2020-05" db="EMBL/GenBank/DDBJ databases">
        <authorList>
            <person name="Chiriac C."/>
            <person name="Salcher M."/>
            <person name="Ghai R."/>
            <person name="Kavagutti S V."/>
        </authorList>
    </citation>
    <scope>NUCLEOTIDE SEQUENCE</scope>
</reference>
<feature type="compositionally biased region" description="Basic and acidic residues" evidence="1">
    <location>
        <begin position="134"/>
        <end position="143"/>
    </location>
</feature>
<organism evidence="2">
    <name type="scientific">uncultured Caudovirales phage</name>
    <dbReference type="NCBI Taxonomy" id="2100421"/>
    <lineage>
        <taxon>Viruses</taxon>
        <taxon>Duplodnaviria</taxon>
        <taxon>Heunggongvirae</taxon>
        <taxon>Uroviricota</taxon>
        <taxon>Caudoviricetes</taxon>
        <taxon>Peduoviridae</taxon>
        <taxon>Maltschvirus</taxon>
        <taxon>Maltschvirus maltsch</taxon>
    </lineage>
</organism>
<accession>A0A6J7WPG5</accession>
<feature type="region of interest" description="Disordered" evidence="1">
    <location>
        <begin position="1"/>
        <end position="24"/>
    </location>
</feature>
<dbReference type="EMBL" id="LR798277">
    <property type="protein sequence ID" value="CAB5219859.1"/>
    <property type="molecule type" value="Genomic_DNA"/>
</dbReference>
<protein>
    <submittedName>
        <fullName evidence="2">Uncharacterized protein</fullName>
    </submittedName>
</protein>
<name>A0A6J7WPG5_9CAUD</name>
<feature type="region of interest" description="Disordered" evidence="1">
    <location>
        <begin position="134"/>
        <end position="155"/>
    </location>
</feature>
<feature type="compositionally biased region" description="Low complexity" evidence="1">
    <location>
        <begin position="175"/>
        <end position="187"/>
    </location>
</feature>
<sequence length="218" mass="23081">MSIKYGDFSFDASNGYTGSTGKKSVKSYMRGGSATKMAQNVELAKSKAATAFANSKPASKFKTGGKVRHYAEGSNGGVKADNSPTIESIIEDTKGMAIPKDTKKYAPLPTMTPSEAARLKDYQAKEAAKRRYEAETEEMRENPMNKAKGGNVKMARGGGARTVAIRAAPAYKAPKAPGVPAAMATPMAPKPKAPPSLANIAMSRNPQMLKMGGRSKKK</sequence>
<feature type="compositionally biased region" description="Polar residues" evidence="1">
    <location>
        <begin position="11"/>
        <end position="22"/>
    </location>
</feature>
<feature type="region of interest" description="Disordered" evidence="1">
    <location>
        <begin position="57"/>
        <end position="83"/>
    </location>
</feature>
<proteinExistence type="predicted"/>